<keyword evidence="7 11" id="KW-0346">Stress response</keyword>
<dbReference type="Pfam" id="PF00226">
    <property type="entry name" value="DnaJ"/>
    <property type="match status" value="1"/>
</dbReference>
<feature type="binding site" evidence="11">
    <location>
        <position position="201"/>
    </location>
    <ligand>
        <name>Zn(2+)</name>
        <dbReference type="ChEBI" id="CHEBI:29105"/>
        <label>1</label>
    </ligand>
</feature>
<dbReference type="InterPro" id="IPR002939">
    <property type="entry name" value="DnaJ_C"/>
</dbReference>
<evidence type="ECO:0000259" key="13">
    <source>
        <dbReference type="PROSITE" id="PS50076"/>
    </source>
</evidence>
<dbReference type="STRING" id="229920.ADM99_13190"/>
<dbReference type="GO" id="GO:0051082">
    <property type="term" value="F:unfolded protein binding"/>
    <property type="evidence" value="ECO:0007669"/>
    <property type="project" value="UniProtKB-UniRule"/>
</dbReference>
<feature type="domain" description="J" evidence="13">
    <location>
        <begin position="5"/>
        <end position="69"/>
    </location>
</feature>
<dbReference type="CDD" id="cd10747">
    <property type="entry name" value="DnaJ_C"/>
    <property type="match status" value="1"/>
</dbReference>
<dbReference type="GO" id="GO:0042026">
    <property type="term" value="P:protein refolding"/>
    <property type="evidence" value="ECO:0007669"/>
    <property type="project" value="TreeGrafter"/>
</dbReference>
<keyword evidence="1 11" id="KW-0963">Cytoplasm</keyword>
<feature type="binding site" evidence="11">
    <location>
        <position position="190"/>
    </location>
    <ligand>
        <name>Zn(2+)</name>
        <dbReference type="ChEBI" id="CHEBI:29105"/>
        <label>2</label>
    </ligand>
</feature>
<dbReference type="Proteomes" id="UP000050430">
    <property type="component" value="Unassembled WGS sequence"/>
</dbReference>
<dbReference type="SUPFAM" id="SSF46565">
    <property type="entry name" value="Chaperone J-domain"/>
    <property type="match status" value="1"/>
</dbReference>
<feature type="binding site" evidence="11">
    <location>
        <position position="144"/>
    </location>
    <ligand>
        <name>Zn(2+)</name>
        <dbReference type="ChEBI" id="CHEBI:29105"/>
        <label>1</label>
    </ligand>
</feature>
<evidence type="ECO:0000256" key="2">
    <source>
        <dbReference type="ARBA" id="ARBA00022705"/>
    </source>
</evidence>
<comment type="cofactor">
    <cofactor evidence="11">
        <name>Zn(2+)</name>
        <dbReference type="ChEBI" id="CHEBI:29105"/>
    </cofactor>
    <text evidence="11">Binds 2 Zn(2+) ions per monomer.</text>
</comment>
<dbReference type="SMART" id="SM00271">
    <property type="entry name" value="DnaJ"/>
    <property type="match status" value="1"/>
</dbReference>
<dbReference type="NCBIfam" id="NF008035">
    <property type="entry name" value="PRK10767.1"/>
    <property type="match status" value="1"/>
</dbReference>
<dbReference type="SUPFAM" id="SSF49493">
    <property type="entry name" value="HSP40/DnaJ peptide-binding domain"/>
    <property type="match status" value="2"/>
</dbReference>
<proteinExistence type="inferred from homology"/>
<evidence type="ECO:0000256" key="11">
    <source>
        <dbReference type="HAMAP-Rule" id="MF_01152"/>
    </source>
</evidence>
<keyword evidence="5 11" id="KW-0863">Zinc-finger</keyword>
<keyword evidence="4 11" id="KW-0677">Repeat</keyword>
<evidence type="ECO:0000256" key="6">
    <source>
        <dbReference type="ARBA" id="ARBA00022833"/>
    </source>
</evidence>
<dbReference type="FunFam" id="2.60.260.20:FF:000005">
    <property type="entry name" value="Chaperone protein dnaJ 1, mitochondrial"/>
    <property type="match status" value="1"/>
</dbReference>
<keyword evidence="6 11" id="KW-0862">Zinc</keyword>
<dbReference type="OrthoDB" id="9779889at2"/>
<evidence type="ECO:0000256" key="10">
    <source>
        <dbReference type="ARBA" id="ARBA00067609"/>
    </source>
</evidence>
<dbReference type="GO" id="GO:0005737">
    <property type="term" value="C:cytoplasm"/>
    <property type="evidence" value="ECO:0007669"/>
    <property type="project" value="UniProtKB-SubCell"/>
</dbReference>
<dbReference type="NCBIfam" id="TIGR02349">
    <property type="entry name" value="DnaJ_bact"/>
    <property type="match status" value="1"/>
</dbReference>
<dbReference type="InterPro" id="IPR036869">
    <property type="entry name" value="J_dom_sf"/>
</dbReference>
<reference evidence="15 16" key="1">
    <citation type="submission" date="2015-07" db="EMBL/GenBank/DDBJ databases">
        <title>Genome sequence of Leptolinea tardivitalis DSM 16556.</title>
        <authorList>
            <person name="Hemp J."/>
            <person name="Ward L.M."/>
            <person name="Pace L.A."/>
            <person name="Fischer W.W."/>
        </authorList>
    </citation>
    <scope>NUCLEOTIDE SEQUENCE [LARGE SCALE GENOMIC DNA]</scope>
    <source>
        <strain evidence="15 16">YMTK-2</strain>
    </source>
</reference>
<dbReference type="PRINTS" id="PR00625">
    <property type="entry name" value="JDOMAIN"/>
</dbReference>
<protein>
    <recommendedName>
        <fullName evidence="10 11">Chaperone protein DnaJ</fullName>
    </recommendedName>
</protein>
<evidence type="ECO:0000259" key="14">
    <source>
        <dbReference type="PROSITE" id="PS51188"/>
    </source>
</evidence>
<feature type="binding site" evidence="11">
    <location>
        <position position="147"/>
    </location>
    <ligand>
        <name>Zn(2+)</name>
        <dbReference type="ChEBI" id="CHEBI:29105"/>
        <label>1</label>
    </ligand>
</feature>
<feature type="domain" description="CR-type" evidence="14">
    <location>
        <begin position="131"/>
        <end position="213"/>
    </location>
</feature>
<dbReference type="Pfam" id="PF01556">
    <property type="entry name" value="DnaJ_C"/>
    <property type="match status" value="1"/>
</dbReference>
<dbReference type="FunFam" id="2.10.230.10:FF:000002">
    <property type="entry name" value="Molecular chaperone DnaJ"/>
    <property type="match status" value="1"/>
</dbReference>
<feature type="repeat" description="CXXCXGXG motif" evidence="11">
    <location>
        <begin position="144"/>
        <end position="151"/>
    </location>
</feature>
<dbReference type="Gene3D" id="1.10.287.110">
    <property type="entry name" value="DnaJ domain"/>
    <property type="match status" value="1"/>
</dbReference>
<feature type="binding site" evidence="11">
    <location>
        <position position="204"/>
    </location>
    <ligand>
        <name>Zn(2+)</name>
        <dbReference type="ChEBI" id="CHEBI:29105"/>
        <label>1</label>
    </ligand>
</feature>
<feature type="repeat" description="CXXCXGXG motif" evidence="11">
    <location>
        <begin position="187"/>
        <end position="194"/>
    </location>
</feature>
<feature type="repeat" description="CXXCXGXG motif" evidence="11">
    <location>
        <begin position="201"/>
        <end position="208"/>
    </location>
</feature>
<feature type="binding site" evidence="11">
    <location>
        <position position="164"/>
    </location>
    <ligand>
        <name>Zn(2+)</name>
        <dbReference type="ChEBI" id="CHEBI:29105"/>
        <label>2</label>
    </ligand>
</feature>
<dbReference type="InterPro" id="IPR012724">
    <property type="entry name" value="DnaJ"/>
</dbReference>
<evidence type="ECO:0000313" key="16">
    <source>
        <dbReference type="Proteomes" id="UP000050430"/>
    </source>
</evidence>
<keyword evidence="3 11" id="KW-0479">Metal-binding</keyword>
<dbReference type="RefSeq" id="WP_062420831.1">
    <property type="nucleotide sequence ID" value="NZ_BBYA01000005.1"/>
</dbReference>
<dbReference type="InterPro" id="IPR036410">
    <property type="entry name" value="HSP_DnaJ_Cys-rich_dom_sf"/>
</dbReference>
<dbReference type="PROSITE" id="PS00636">
    <property type="entry name" value="DNAJ_1"/>
    <property type="match status" value="1"/>
</dbReference>
<comment type="subunit">
    <text evidence="11">Homodimer.</text>
</comment>
<comment type="similarity">
    <text evidence="9 11">Belongs to the DnaJ family.</text>
</comment>
<feature type="binding site" evidence="11">
    <location>
        <position position="161"/>
    </location>
    <ligand>
        <name>Zn(2+)</name>
        <dbReference type="ChEBI" id="CHEBI:29105"/>
        <label>2</label>
    </ligand>
</feature>
<dbReference type="GO" id="GO:0031072">
    <property type="term" value="F:heat shock protein binding"/>
    <property type="evidence" value="ECO:0007669"/>
    <property type="project" value="InterPro"/>
</dbReference>
<dbReference type="SUPFAM" id="SSF57938">
    <property type="entry name" value="DnaJ/Hsp40 cysteine-rich domain"/>
    <property type="match status" value="1"/>
</dbReference>
<evidence type="ECO:0000256" key="1">
    <source>
        <dbReference type="ARBA" id="ARBA00022490"/>
    </source>
</evidence>
<feature type="zinc finger region" description="CR-type" evidence="12">
    <location>
        <begin position="131"/>
        <end position="213"/>
    </location>
</feature>
<evidence type="ECO:0000256" key="3">
    <source>
        <dbReference type="ARBA" id="ARBA00022723"/>
    </source>
</evidence>
<organism evidence="15 16">
    <name type="scientific">Leptolinea tardivitalis</name>
    <dbReference type="NCBI Taxonomy" id="229920"/>
    <lineage>
        <taxon>Bacteria</taxon>
        <taxon>Bacillati</taxon>
        <taxon>Chloroflexota</taxon>
        <taxon>Anaerolineae</taxon>
        <taxon>Anaerolineales</taxon>
        <taxon>Anaerolineaceae</taxon>
        <taxon>Leptolinea</taxon>
    </lineage>
</organism>
<sequence length="373" mass="40976">MAQRDYYEVLGIPRTATADEIKSAFRRLAREYHPDVNKSPDAEEKFKELNEAYAVLSDTEKRAAFDRYGFAGVNNMGGMPDFTNVGFEEIFEEFFGFGGLGGSQRRKRNAPRRGADLSYTLQLTFEEAFSGASKEVEITRDEACSVCKGTGAEPGTTPIKCTTCGGRGEVRQMRQTFIGSMVQVTTCPTCNGAGEVINTPCHACKGHGFERKKSKKVVNIPGGVDNGTQIRLAGEGQPGAFGGPNGNLYFEIQVKPHQFFRRKGDDIYLDYSINVAQATLGYEAEVPVIDGKAKLNIPAGTQPGKVFTIKGKGMPRLRGMGRGDQHVVMMVEIPTKLNVEQRKAFEELNRVLGNEAKPTERNFLDYLKEVLGG</sequence>
<dbReference type="Gene3D" id="2.10.230.10">
    <property type="entry name" value="Heat shock protein DnaJ, cysteine-rich domain"/>
    <property type="match status" value="1"/>
</dbReference>
<keyword evidence="16" id="KW-1185">Reference proteome</keyword>
<dbReference type="PATRIC" id="fig|229920.5.peg.871"/>
<evidence type="ECO:0000256" key="9">
    <source>
        <dbReference type="ARBA" id="ARBA00061004"/>
    </source>
</evidence>
<feature type="repeat" description="CXXCXGXG motif" evidence="11">
    <location>
        <begin position="161"/>
        <end position="168"/>
    </location>
</feature>
<dbReference type="GO" id="GO:0008270">
    <property type="term" value="F:zinc ion binding"/>
    <property type="evidence" value="ECO:0007669"/>
    <property type="project" value="UniProtKB-UniRule"/>
</dbReference>
<evidence type="ECO:0000256" key="8">
    <source>
        <dbReference type="ARBA" id="ARBA00023186"/>
    </source>
</evidence>
<comment type="domain">
    <text evidence="11">The J domain is necessary and sufficient to stimulate DnaK ATPase activity. Zinc center 1 plays an important role in the autonomous, DnaK-independent chaperone activity of DnaJ. Zinc center 2 is essential for interaction with DnaK and for DnaJ activity.</text>
</comment>
<dbReference type="CDD" id="cd10719">
    <property type="entry name" value="DnaJ_zf"/>
    <property type="match status" value="1"/>
</dbReference>
<gene>
    <name evidence="11" type="primary">dnaJ</name>
    <name evidence="15" type="ORF">ADM99_13190</name>
</gene>
<dbReference type="InterPro" id="IPR001623">
    <property type="entry name" value="DnaJ_domain"/>
</dbReference>
<dbReference type="PANTHER" id="PTHR43096:SF48">
    <property type="entry name" value="CHAPERONE PROTEIN DNAJ"/>
    <property type="match status" value="1"/>
</dbReference>
<dbReference type="PROSITE" id="PS51188">
    <property type="entry name" value="ZF_CR"/>
    <property type="match status" value="1"/>
</dbReference>
<dbReference type="PROSITE" id="PS50076">
    <property type="entry name" value="DNAJ_2"/>
    <property type="match status" value="1"/>
</dbReference>
<evidence type="ECO:0000313" key="15">
    <source>
        <dbReference type="EMBL" id="KPL70849.1"/>
    </source>
</evidence>
<comment type="function">
    <text evidence="11">Participates actively in the response to hyperosmotic and heat shock by preventing the aggregation of stress-denatured proteins and by disaggregating proteins, also in an autonomous, DnaK-independent fashion. Unfolded proteins bind initially to DnaJ; upon interaction with the DnaJ-bound protein, DnaK hydrolyzes its bound ATP, resulting in the formation of a stable complex. GrpE releases ADP from DnaK; ATP binding to DnaK triggers the release of the substrate protein, thus completing the reaction cycle. Several rounds of ATP-dependent interactions between DnaJ, DnaK and GrpE are required for fully efficient folding. Also involved, together with DnaK and GrpE, in the DNA replication of plasmids through activation of initiation proteins.</text>
</comment>
<feature type="binding site" evidence="11">
    <location>
        <position position="187"/>
    </location>
    <ligand>
        <name>Zn(2+)</name>
        <dbReference type="ChEBI" id="CHEBI:29105"/>
        <label>2</label>
    </ligand>
</feature>
<evidence type="ECO:0000256" key="5">
    <source>
        <dbReference type="ARBA" id="ARBA00022771"/>
    </source>
</evidence>
<dbReference type="InterPro" id="IPR018253">
    <property type="entry name" value="DnaJ_domain_CS"/>
</dbReference>
<dbReference type="Pfam" id="PF00684">
    <property type="entry name" value="DnaJ_CXXCXGXG"/>
    <property type="match status" value="1"/>
</dbReference>
<dbReference type="AlphaFoldDB" id="A0A0P6XIC0"/>
<dbReference type="InterPro" id="IPR008971">
    <property type="entry name" value="HSP40/DnaJ_pept-bd"/>
</dbReference>
<dbReference type="PANTHER" id="PTHR43096">
    <property type="entry name" value="DNAJ HOMOLOG 1, MITOCHONDRIAL-RELATED"/>
    <property type="match status" value="1"/>
</dbReference>
<dbReference type="CDD" id="cd06257">
    <property type="entry name" value="DnaJ"/>
    <property type="match status" value="1"/>
</dbReference>
<name>A0A0P6XIC0_9CHLR</name>
<comment type="caution">
    <text evidence="15">The sequence shown here is derived from an EMBL/GenBank/DDBJ whole genome shotgun (WGS) entry which is preliminary data.</text>
</comment>
<accession>A0A0P6XIC0</accession>
<evidence type="ECO:0000256" key="12">
    <source>
        <dbReference type="PROSITE-ProRule" id="PRU00546"/>
    </source>
</evidence>
<keyword evidence="2 11" id="KW-0235">DNA replication</keyword>
<evidence type="ECO:0000256" key="4">
    <source>
        <dbReference type="ARBA" id="ARBA00022737"/>
    </source>
</evidence>
<dbReference type="GO" id="GO:0006260">
    <property type="term" value="P:DNA replication"/>
    <property type="evidence" value="ECO:0007669"/>
    <property type="project" value="UniProtKB-KW"/>
</dbReference>
<evidence type="ECO:0000256" key="7">
    <source>
        <dbReference type="ARBA" id="ARBA00023016"/>
    </source>
</evidence>
<dbReference type="Gene3D" id="2.60.260.20">
    <property type="entry name" value="Urease metallochaperone UreE, N-terminal domain"/>
    <property type="match status" value="2"/>
</dbReference>
<comment type="subcellular location">
    <subcellularLocation>
        <location evidence="11">Cytoplasm</location>
    </subcellularLocation>
</comment>
<keyword evidence="8 11" id="KW-0143">Chaperone</keyword>
<dbReference type="InterPro" id="IPR001305">
    <property type="entry name" value="HSP_DnaJ_Cys-rich_dom"/>
</dbReference>
<dbReference type="GO" id="GO:0009408">
    <property type="term" value="P:response to heat"/>
    <property type="evidence" value="ECO:0007669"/>
    <property type="project" value="InterPro"/>
</dbReference>
<dbReference type="GO" id="GO:0005524">
    <property type="term" value="F:ATP binding"/>
    <property type="evidence" value="ECO:0007669"/>
    <property type="project" value="InterPro"/>
</dbReference>
<dbReference type="HAMAP" id="MF_01152">
    <property type="entry name" value="DnaJ"/>
    <property type="match status" value="1"/>
</dbReference>
<dbReference type="EMBL" id="LGCK01000013">
    <property type="protein sequence ID" value="KPL70849.1"/>
    <property type="molecule type" value="Genomic_DNA"/>
</dbReference>